<organism evidence="2 3">
    <name type="scientific">Naegleria fowleri</name>
    <name type="common">Brain eating amoeba</name>
    <dbReference type="NCBI Taxonomy" id="5763"/>
    <lineage>
        <taxon>Eukaryota</taxon>
        <taxon>Discoba</taxon>
        <taxon>Heterolobosea</taxon>
        <taxon>Tetramitia</taxon>
        <taxon>Eutetramitia</taxon>
        <taxon>Vahlkampfiidae</taxon>
        <taxon>Naegleria</taxon>
    </lineage>
</organism>
<dbReference type="VEuPathDB" id="AmoebaDB:NF0058400"/>
<keyword evidence="3" id="KW-1185">Reference proteome</keyword>
<sequence>MNQIFSHYVFVHDGKSIRDILKTVKNCISLKLVKDHPNSYGMTLCCLLALLRLLTSPYEHQQEFEKDHEEPLFTENDYEKCESFAEHGRQREEYLKLSRMVTKEEEPPTPNKKRKSVSSTTQKSASKKKKKTSTSPVASADVGVASSVEGSSLDSTVLRNESSGHSIQNNNKNNNIMDTNNEDSTALKSLPS</sequence>
<dbReference type="Proteomes" id="UP000444721">
    <property type="component" value="Unassembled WGS sequence"/>
</dbReference>
<dbReference type="EMBL" id="VFQX01000052">
    <property type="protein sequence ID" value="KAF0974559.1"/>
    <property type="molecule type" value="Genomic_DNA"/>
</dbReference>
<dbReference type="RefSeq" id="XP_044559272.1">
    <property type="nucleotide sequence ID" value="XM_044710243.1"/>
</dbReference>
<feature type="region of interest" description="Disordered" evidence="1">
    <location>
        <begin position="92"/>
        <end position="192"/>
    </location>
</feature>
<evidence type="ECO:0000313" key="3">
    <source>
        <dbReference type="Proteomes" id="UP000444721"/>
    </source>
</evidence>
<feature type="compositionally biased region" description="Low complexity" evidence="1">
    <location>
        <begin position="133"/>
        <end position="152"/>
    </location>
</feature>
<feature type="compositionally biased region" description="Low complexity" evidence="1">
    <location>
        <begin position="169"/>
        <end position="179"/>
    </location>
</feature>
<protein>
    <submittedName>
        <fullName evidence="2">Uncharacterized protein</fullName>
    </submittedName>
</protein>
<dbReference type="AlphaFoldDB" id="A0A6A5BNS9"/>
<feature type="compositionally biased region" description="Polar residues" evidence="1">
    <location>
        <begin position="153"/>
        <end position="168"/>
    </location>
</feature>
<name>A0A6A5BNS9_NAEFO</name>
<reference evidence="2 3" key="1">
    <citation type="journal article" date="2019" name="Sci. Rep.">
        <title>Nanopore sequencing improves the draft genome of the human pathogenic amoeba Naegleria fowleri.</title>
        <authorList>
            <person name="Liechti N."/>
            <person name="Schurch N."/>
            <person name="Bruggmann R."/>
            <person name="Wittwer M."/>
        </authorList>
    </citation>
    <scope>NUCLEOTIDE SEQUENCE [LARGE SCALE GENOMIC DNA]</scope>
    <source>
        <strain evidence="2 3">ATCC 30894</strain>
    </source>
</reference>
<evidence type="ECO:0000256" key="1">
    <source>
        <dbReference type="SAM" id="MobiDB-lite"/>
    </source>
</evidence>
<dbReference type="VEuPathDB" id="AmoebaDB:NfTy_088820"/>
<accession>A0A6A5BNS9</accession>
<proteinExistence type="predicted"/>
<feature type="compositionally biased region" description="Basic and acidic residues" evidence="1">
    <location>
        <begin position="92"/>
        <end position="106"/>
    </location>
</feature>
<gene>
    <name evidence="2" type="ORF">FDP41_006591</name>
</gene>
<evidence type="ECO:0000313" key="2">
    <source>
        <dbReference type="EMBL" id="KAF0974559.1"/>
    </source>
</evidence>
<feature type="compositionally biased region" description="Polar residues" evidence="1">
    <location>
        <begin position="182"/>
        <end position="192"/>
    </location>
</feature>
<dbReference type="VEuPathDB" id="AmoebaDB:FDP41_006591"/>
<comment type="caution">
    <text evidence="2">The sequence shown here is derived from an EMBL/GenBank/DDBJ whole genome shotgun (WGS) entry which is preliminary data.</text>
</comment>
<dbReference type="GeneID" id="68113809"/>